<dbReference type="InterPro" id="IPR039425">
    <property type="entry name" value="RNA_pol_sigma-70-like"/>
</dbReference>
<comment type="similarity">
    <text evidence="1 6">Belongs to the sigma-70 factor family. ECF subfamily.</text>
</comment>
<dbReference type="GO" id="GO:0003677">
    <property type="term" value="F:DNA binding"/>
    <property type="evidence" value="ECO:0007669"/>
    <property type="project" value="UniProtKB-KW"/>
</dbReference>
<dbReference type="Gene3D" id="1.10.10.10">
    <property type="entry name" value="Winged helix-like DNA-binding domain superfamily/Winged helix DNA-binding domain"/>
    <property type="match status" value="1"/>
</dbReference>
<dbReference type="Pfam" id="PF08281">
    <property type="entry name" value="Sigma70_r4_2"/>
    <property type="match status" value="1"/>
</dbReference>
<dbReference type="PANTHER" id="PTHR43133:SF62">
    <property type="entry name" value="RNA POLYMERASE SIGMA FACTOR SIGZ"/>
    <property type="match status" value="1"/>
</dbReference>
<dbReference type="GO" id="GO:0006950">
    <property type="term" value="P:response to stress"/>
    <property type="evidence" value="ECO:0007669"/>
    <property type="project" value="UniProtKB-ARBA"/>
</dbReference>
<dbReference type="InterPro" id="IPR013325">
    <property type="entry name" value="RNA_pol_sigma_r2"/>
</dbReference>
<evidence type="ECO:0000256" key="5">
    <source>
        <dbReference type="ARBA" id="ARBA00023163"/>
    </source>
</evidence>
<evidence type="ECO:0000259" key="8">
    <source>
        <dbReference type="Pfam" id="PF08281"/>
    </source>
</evidence>
<dbReference type="InterPro" id="IPR013324">
    <property type="entry name" value="RNA_pol_sigma_r3/r4-like"/>
</dbReference>
<keyword evidence="10" id="KW-1185">Reference proteome</keyword>
<sequence>MTRAFAISPPLSPTTGWAHFFPGNAAQQSNPPQCRQRSIPIHHQPTQTYPVRGWEHVSDENLLLEISTGGSMAMEVLYERYAKYAYALAYRIVHDCSTAEDIVQDAFLSIWRKAASYQEQYGCVRSWLQAIVHHRAIDCVRAAAHRDHQYTSLENVNEPASTCTPESTTLTKKTEIWEVVWQEERSALLHNILAQLPQEQRQVIELGYFGGYTHAEIAEHWHLPLGTVKGRMRLGLQKMKYLLAQHGIDNSD</sequence>
<keyword evidence="3 6" id="KW-0731">Sigma factor</keyword>
<evidence type="ECO:0000256" key="2">
    <source>
        <dbReference type="ARBA" id="ARBA00023015"/>
    </source>
</evidence>
<dbReference type="GO" id="GO:0016987">
    <property type="term" value="F:sigma factor activity"/>
    <property type="evidence" value="ECO:0007669"/>
    <property type="project" value="UniProtKB-KW"/>
</dbReference>
<dbReference type="SUPFAM" id="SSF88659">
    <property type="entry name" value="Sigma3 and sigma4 domains of RNA polymerase sigma factors"/>
    <property type="match status" value="1"/>
</dbReference>
<dbReference type="Gene3D" id="1.10.1740.10">
    <property type="match status" value="1"/>
</dbReference>
<dbReference type="RefSeq" id="WP_220204805.1">
    <property type="nucleotide sequence ID" value="NZ_BNJK01000001.1"/>
</dbReference>
<dbReference type="AlphaFoldDB" id="A0A8J3N0B3"/>
<dbReference type="CDD" id="cd06171">
    <property type="entry name" value="Sigma70_r4"/>
    <property type="match status" value="1"/>
</dbReference>
<gene>
    <name evidence="9" type="ORF">KSF_040920</name>
</gene>
<dbReference type="InterPro" id="IPR013249">
    <property type="entry name" value="RNA_pol_sigma70_r4_t2"/>
</dbReference>
<dbReference type="SUPFAM" id="SSF88946">
    <property type="entry name" value="Sigma2 domain of RNA polymerase sigma factors"/>
    <property type="match status" value="1"/>
</dbReference>
<dbReference type="GO" id="GO:0006352">
    <property type="term" value="P:DNA-templated transcription initiation"/>
    <property type="evidence" value="ECO:0007669"/>
    <property type="project" value="InterPro"/>
</dbReference>
<protein>
    <recommendedName>
        <fullName evidence="6">RNA polymerase sigma factor</fullName>
    </recommendedName>
</protein>
<proteinExistence type="inferred from homology"/>
<feature type="domain" description="RNA polymerase sigma-70 region 2" evidence="7">
    <location>
        <begin position="77"/>
        <end position="144"/>
    </location>
</feature>
<name>A0A8J3N0B3_9CHLR</name>
<comment type="caution">
    <text evidence="9">The sequence shown here is derived from an EMBL/GenBank/DDBJ whole genome shotgun (WGS) entry which is preliminary data.</text>
</comment>
<organism evidence="9 10">
    <name type="scientific">Reticulibacter mediterranei</name>
    <dbReference type="NCBI Taxonomy" id="2778369"/>
    <lineage>
        <taxon>Bacteria</taxon>
        <taxon>Bacillati</taxon>
        <taxon>Chloroflexota</taxon>
        <taxon>Ktedonobacteria</taxon>
        <taxon>Ktedonobacterales</taxon>
        <taxon>Reticulibacteraceae</taxon>
        <taxon>Reticulibacter</taxon>
    </lineage>
</organism>
<evidence type="ECO:0000256" key="4">
    <source>
        <dbReference type="ARBA" id="ARBA00023125"/>
    </source>
</evidence>
<reference evidence="9" key="1">
    <citation type="submission" date="2020-10" db="EMBL/GenBank/DDBJ databases">
        <title>Taxonomic study of unclassified bacteria belonging to the class Ktedonobacteria.</title>
        <authorList>
            <person name="Yabe S."/>
            <person name="Wang C.M."/>
            <person name="Zheng Y."/>
            <person name="Sakai Y."/>
            <person name="Cavaletti L."/>
            <person name="Monciardini P."/>
            <person name="Donadio S."/>
        </authorList>
    </citation>
    <scope>NUCLEOTIDE SEQUENCE</scope>
    <source>
        <strain evidence="9">ID150040</strain>
    </source>
</reference>
<dbReference type="Pfam" id="PF04542">
    <property type="entry name" value="Sigma70_r2"/>
    <property type="match status" value="1"/>
</dbReference>
<keyword evidence="4 6" id="KW-0238">DNA-binding</keyword>
<keyword evidence="9" id="KW-0240">DNA-directed RNA polymerase</keyword>
<dbReference type="InterPro" id="IPR007627">
    <property type="entry name" value="RNA_pol_sigma70_r2"/>
</dbReference>
<dbReference type="Proteomes" id="UP000597444">
    <property type="component" value="Unassembled WGS sequence"/>
</dbReference>
<dbReference type="InterPro" id="IPR036388">
    <property type="entry name" value="WH-like_DNA-bd_sf"/>
</dbReference>
<feature type="domain" description="RNA polymerase sigma factor 70 region 4 type 2" evidence="8">
    <location>
        <begin position="188"/>
        <end position="239"/>
    </location>
</feature>
<evidence type="ECO:0000313" key="10">
    <source>
        <dbReference type="Proteomes" id="UP000597444"/>
    </source>
</evidence>
<dbReference type="EMBL" id="BNJK01000001">
    <property type="protein sequence ID" value="GHO94044.1"/>
    <property type="molecule type" value="Genomic_DNA"/>
</dbReference>
<dbReference type="PANTHER" id="PTHR43133">
    <property type="entry name" value="RNA POLYMERASE ECF-TYPE SIGMA FACTO"/>
    <property type="match status" value="1"/>
</dbReference>
<dbReference type="NCBIfam" id="TIGR02937">
    <property type="entry name" value="sigma70-ECF"/>
    <property type="match status" value="1"/>
</dbReference>
<accession>A0A8J3N0B3</accession>
<evidence type="ECO:0000256" key="6">
    <source>
        <dbReference type="RuleBase" id="RU000716"/>
    </source>
</evidence>
<keyword evidence="5 6" id="KW-0804">Transcription</keyword>
<evidence type="ECO:0000256" key="3">
    <source>
        <dbReference type="ARBA" id="ARBA00023082"/>
    </source>
</evidence>
<evidence type="ECO:0000259" key="7">
    <source>
        <dbReference type="Pfam" id="PF04542"/>
    </source>
</evidence>
<dbReference type="InterPro" id="IPR014284">
    <property type="entry name" value="RNA_pol_sigma-70_dom"/>
</dbReference>
<evidence type="ECO:0000256" key="1">
    <source>
        <dbReference type="ARBA" id="ARBA00010641"/>
    </source>
</evidence>
<keyword evidence="2 6" id="KW-0805">Transcription regulation</keyword>
<dbReference type="GO" id="GO:0000428">
    <property type="term" value="C:DNA-directed RNA polymerase complex"/>
    <property type="evidence" value="ECO:0007669"/>
    <property type="project" value="UniProtKB-KW"/>
</dbReference>
<dbReference type="InterPro" id="IPR000838">
    <property type="entry name" value="RNA_pol_sigma70_ECF_CS"/>
</dbReference>
<dbReference type="PROSITE" id="PS01063">
    <property type="entry name" value="SIGMA70_ECF"/>
    <property type="match status" value="1"/>
</dbReference>
<evidence type="ECO:0000313" key="9">
    <source>
        <dbReference type="EMBL" id="GHO94044.1"/>
    </source>
</evidence>